<evidence type="ECO:0000256" key="5">
    <source>
        <dbReference type="SAM" id="Phobius"/>
    </source>
</evidence>
<dbReference type="PANTHER" id="PTHR23514">
    <property type="entry name" value="BYPASS OF STOP CODON PROTEIN 6"/>
    <property type="match status" value="1"/>
</dbReference>
<dbReference type="InterPro" id="IPR051788">
    <property type="entry name" value="MFS_Transporter"/>
</dbReference>
<keyword evidence="4 5" id="KW-0472">Membrane</keyword>
<feature type="transmembrane region" description="Helical" evidence="5">
    <location>
        <begin position="31"/>
        <end position="50"/>
    </location>
</feature>
<evidence type="ECO:0000259" key="6">
    <source>
        <dbReference type="PROSITE" id="PS50850"/>
    </source>
</evidence>
<protein>
    <submittedName>
        <fullName evidence="7">MFS transporter</fullName>
    </submittedName>
</protein>
<feature type="transmembrane region" description="Helical" evidence="5">
    <location>
        <begin position="378"/>
        <end position="397"/>
    </location>
</feature>
<dbReference type="Gene3D" id="1.20.1250.20">
    <property type="entry name" value="MFS general substrate transporter like domains"/>
    <property type="match status" value="1"/>
</dbReference>
<dbReference type="SUPFAM" id="SSF103473">
    <property type="entry name" value="MFS general substrate transporter"/>
    <property type="match status" value="1"/>
</dbReference>
<sequence length="403" mass="44153">MIDLKFITKYKAKGKYKKTYGNVKLSYLNRIRWAVSSFYFGMGLCFATWASRIPDIKTALDLSSGELGTILFAVPLGQLLIMPFSGKLVTRFTSYKILIASCFLYAVSMTNLGLATNSWQLSLGLFFFGLFSNLTNIAVNTQGVYTEVLFKKTIMSSFHGMWSFAGFTGALIGLAMLALKLSPYHHFLIVAAVVFILMLFNYKFLIKAKEIPKKETKKMFSKPDSALLWLGVIGFCCMASEGVMFDWSGVYFKDVINAPGPLVILGYTSFMITMAGGRFLGDGLILKFGRKKVIQISGCLISIGLFTAVAFPYVIPATIAFMFVGVGVATIVPTLYSIAGKNPTVPPGEALTIVSSVSFLGFLMGPPVIGYIAELSSLRFSFAFIGIFGFLIAFMASRIKAIQ</sequence>
<feature type="transmembrane region" description="Helical" evidence="5">
    <location>
        <begin position="293"/>
        <end position="313"/>
    </location>
</feature>
<gene>
    <name evidence="7" type="ORF">QO192_15730</name>
</gene>
<organism evidence="7 8">
    <name type="scientific">Flavobacterium frigidarium</name>
    <dbReference type="NCBI Taxonomy" id="99286"/>
    <lineage>
        <taxon>Bacteria</taxon>
        <taxon>Pseudomonadati</taxon>
        <taxon>Bacteroidota</taxon>
        <taxon>Flavobacteriia</taxon>
        <taxon>Flavobacteriales</taxon>
        <taxon>Flavobacteriaceae</taxon>
        <taxon>Flavobacterium</taxon>
    </lineage>
</organism>
<accession>A0ABV4KGD0</accession>
<dbReference type="Proteomes" id="UP001568894">
    <property type="component" value="Unassembled WGS sequence"/>
</dbReference>
<dbReference type="Pfam" id="PF07690">
    <property type="entry name" value="MFS_1"/>
    <property type="match status" value="1"/>
</dbReference>
<feature type="transmembrane region" description="Helical" evidence="5">
    <location>
        <begin position="121"/>
        <end position="139"/>
    </location>
</feature>
<evidence type="ECO:0000256" key="2">
    <source>
        <dbReference type="ARBA" id="ARBA00022692"/>
    </source>
</evidence>
<evidence type="ECO:0000256" key="1">
    <source>
        <dbReference type="ARBA" id="ARBA00004141"/>
    </source>
</evidence>
<dbReference type="PROSITE" id="PS50850">
    <property type="entry name" value="MFS"/>
    <property type="match status" value="1"/>
</dbReference>
<keyword evidence="3 5" id="KW-1133">Transmembrane helix</keyword>
<proteinExistence type="predicted"/>
<dbReference type="InterPro" id="IPR011701">
    <property type="entry name" value="MFS"/>
</dbReference>
<comment type="caution">
    <text evidence="7">The sequence shown here is derived from an EMBL/GenBank/DDBJ whole genome shotgun (WGS) entry which is preliminary data.</text>
</comment>
<dbReference type="InterPro" id="IPR020846">
    <property type="entry name" value="MFS_dom"/>
</dbReference>
<evidence type="ECO:0000256" key="3">
    <source>
        <dbReference type="ARBA" id="ARBA00022989"/>
    </source>
</evidence>
<feature type="transmembrane region" description="Helical" evidence="5">
    <location>
        <begin position="226"/>
        <end position="250"/>
    </location>
</feature>
<feature type="transmembrane region" description="Helical" evidence="5">
    <location>
        <begin position="97"/>
        <end position="115"/>
    </location>
</feature>
<dbReference type="PANTHER" id="PTHR23514:SF13">
    <property type="entry name" value="INNER MEMBRANE PROTEIN YBJJ"/>
    <property type="match status" value="1"/>
</dbReference>
<name>A0ABV4KGD0_9FLAO</name>
<dbReference type="CDD" id="cd17393">
    <property type="entry name" value="MFS_MosC_like"/>
    <property type="match status" value="1"/>
</dbReference>
<keyword evidence="2 5" id="KW-0812">Transmembrane</keyword>
<feature type="transmembrane region" description="Helical" evidence="5">
    <location>
        <begin position="319"/>
        <end position="338"/>
    </location>
</feature>
<comment type="subcellular location">
    <subcellularLocation>
        <location evidence="1">Membrane</location>
        <topology evidence="1">Multi-pass membrane protein</topology>
    </subcellularLocation>
</comment>
<evidence type="ECO:0000313" key="7">
    <source>
        <dbReference type="EMBL" id="MEZ7516729.1"/>
    </source>
</evidence>
<dbReference type="RefSeq" id="WP_371572104.1">
    <property type="nucleotide sequence ID" value="NZ_JASMRN010000020.1"/>
</dbReference>
<evidence type="ECO:0000256" key="4">
    <source>
        <dbReference type="ARBA" id="ARBA00023136"/>
    </source>
</evidence>
<feature type="transmembrane region" description="Helical" evidence="5">
    <location>
        <begin position="350"/>
        <end position="372"/>
    </location>
</feature>
<dbReference type="InterPro" id="IPR036259">
    <property type="entry name" value="MFS_trans_sf"/>
</dbReference>
<feature type="transmembrane region" description="Helical" evidence="5">
    <location>
        <begin position="185"/>
        <end position="205"/>
    </location>
</feature>
<feature type="transmembrane region" description="Helical" evidence="5">
    <location>
        <begin position="160"/>
        <end position="179"/>
    </location>
</feature>
<reference evidence="7 8" key="1">
    <citation type="submission" date="2023-05" db="EMBL/GenBank/DDBJ databases">
        <title>Adaptations of aquatic viruses from atmosphere-close ecosystems of the Central Arctic Ocean.</title>
        <authorList>
            <person name="Rahlff J."/>
            <person name="Holmfeldt K."/>
        </authorList>
    </citation>
    <scope>NUCLEOTIDE SEQUENCE [LARGE SCALE GENOMIC DNA]</scope>
    <source>
        <strain evidence="7 8">Arc14</strain>
    </source>
</reference>
<feature type="domain" description="Major facilitator superfamily (MFS) profile" evidence="6">
    <location>
        <begin position="187"/>
        <end position="403"/>
    </location>
</feature>
<evidence type="ECO:0000313" key="8">
    <source>
        <dbReference type="Proteomes" id="UP001568894"/>
    </source>
</evidence>
<feature type="transmembrane region" description="Helical" evidence="5">
    <location>
        <begin position="262"/>
        <end position="281"/>
    </location>
</feature>
<keyword evidence="8" id="KW-1185">Reference proteome</keyword>
<feature type="transmembrane region" description="Helical" evidence="5">
    <location>
        <begin position="70"/>
        <end position="90"/>
    </location>
</feature>
<dbReference type="EMBL" id="JASMRN010000020">
    <property type="protein sequence ID" value="MEZ7516729.1"/>
    <property type="molecule type" value="Genomic_DNA"/>
</dbReference>